<dbReference type="GO" id="GO:0000785">
    <property type="term" value="C:chromatin"/>
    <property type="evidence" value="ECO:0007669"/>
    <property type="project" value="TreeGrafter"/>
</dbReference>
<evidence type="ECO:0000256" key="3">
    <source>
        <dbReference type="ARBA" id="ARBA00022840"/>
    </source>
</evidence>
<dbReference type="GO" id="GO:0042393">
    <property type="term" value="F:histone binding"/>
    <property type="evidence" value="ECO:0007669"/>
    <property type="project" value="TreeGrafter"/>
</dbReference>
<dbReference type="Pfam" id="PF00176">
    <property type="entry name" value="SNF2-rel_dom"/>
    <property type="match status" value="1"/>
</dbReference>
<name>A0AAW0B603_9AGAR</name>
<dbReference type="GO" id="GO:0003682">
    <property type="term" value="F:chromatin binding"/>
    <property type="evidence" value="ECO:0007669"/>
    <property type="project" value="TreeGrafter"/>
</dbReference>
<dbReference type="GO" id="GO:0005634">
    <property type="term" value="C:nucleus"/>
    <property type="evidence" value="ECO:0007669"/>
    <property type="project" value="UniProtKB-SubCell"/>
</dbReference>
<feature type="domain" description="SNF2 N-terminal" evidence="5">
    <location>
        <begin position="1"/>
        <end position="45"/>
    </location>
</feature>
<keyword evidence="4" id="KW-0539">Nucleus</keyword>
<protein>
    <recommendedName>
        <fullName evidence="5">SNF2 N-terminal domain-containing protein</fullName>
    </recommendedName>
</protein>
<dbReference type="EMBL" id="JAWWNJ010000038">
    <property type="protein sequence ID" value="KAK7021537.1"/>
    <property type="molecule type" value="Genomic_DNA"/>
</dbReference>
<dbReference type="PANTHER" id="PTHR45623">
    <property type="entry name" value="CHROMODOMAIN-HELICASE-DNA-BINDING PROTEIN 3-RELATED-RELATED"/>
    <property type="match status" value="1"/>
</dbReference>
<dbReference type="AlphaFoldDB" id="A0AAW0B603"/>
<feature type="non-terminal residue" evidence="6">
    <location>
        <position position="1"/>
    </location>
</feature>
<keyword evidence="7" id="KW-1185">Reference proteome</keyword>
<gene>
    <name evidence="6" type="ORF">R3P38DRAFT_2533623</name>
</gene>
<accession>A0AAW0B603</accession>
<dbReference type="InterPro" id="IPR000330">
    <property type="entry name" value="SNF2_N"/>
</dbReference>
<evidence type="ECO:0000256" key="4">
    <source>
        <dbReference type="ARBA" id="ARBA00023242"/>
    </source>
</evidence>
<evidence type="ECO:0000256" key="2">
    <source>
        <dbReference type="ARBA" id="ARBA00022741"/>
    </source>
</evidence>
<dbReference type="GO" id="GO:0005524">
    <property type="term" value="F:ATP binding"/>
    <property type="evidence" value="ECO:0007669"/>
    <property type="project" value="InterPro"/>
</dbReference>
<reference evidence="6 7" key="1">
    <citation type="journal article" date="2024" name="J Genomics">
        <title>Draft genome sequencing and assembly of Favolaschia claudopus CIRM-BRFM 2984 isolated from oak limbs.</title>
        <authorList>
            <person name="Navarro D."/>
            <person name="Drula E."/>
            <person name="Chaduli D."/>
            <person name="Cazenave R."/>
            <person name="Ahrendt S."/>
            <person name="Wang J."/>
            <person name="Lipzen A."/>
            <person name="Daum C."/>
            <person name="Barry K."/>
            <person name="Grigoriev I.V."/>
            <person name="Favel A."/>
            <person name="Rosso M.N."/>
            <person name="Martin F."/>
        </authorList>
    </citation>
    <scope>NUCLEOTIDE SEQUENCE [LARGE SCALE GENOMIC DNA]</scope>
    <source>
        <strain evidence="6 7">CIRM-BRFM 2984</strain>
    </source>
</reference>
<dbReference type="Proteomes" id="UP001362999">
    <property type="component" value="Unassembled WGS sequence"/>
</dbReference>
<keyword evidence="3" id="KW-0067">ATP-binding</keyword>
<dbReference type="InterPro" id="IPR038718">
    <property type="entry name" value="SNF2-like_sf"/>
</dbReference>
<comment type="caution">
    <text evidence="6">The sequence shown here is derived from an EMBL/GenBank/DDBJ whole genome shotgun (WGS) entry which is preliminary data.</text>
</comment>
<evidence type="ECO:0000256" key="1">
    <source>
        <dbReference type="ARBA" id="ARBA00004123"/>
    </source>
</evidence>
<dbReference type="GO" id="GO:0140658">
    <property type="term" value="F:ATP-dependent chromatin remodeler activity"/>
    <property type="evidence" value="ECO:0007669"/>
    <property type="project" value="TreeGrafter"/>
</dbReference>
<proteinExistence type="predicted"/>
<dbReference type="GO" id="GO:0016887">
    <property type="term" value="F:ATP hydrolysis activity"/>
    <property type="evidence" value="ECO:0007669"/>
    <property type="project" value="TreeGrafter"/>
</dbReference>
<dbReference type="GO" id="GO:0003677">
    <property type="term" value="F:DNA binding"/>
    <property type="evidence" value="ECO:0007669"/>
    <property type="project" value="TreeGrafter"/>
</dbReference>
<sequence>PALVVVPNSTIGNWVRELERWAPRLRIVAFYGDAKSRELIKKYELSHSSTRP</sequence>
<evidence type="ECO:0000259" key="5">
    <source>
        <dbReference type="Pfam" id="PF00176"/>
    </source>
</evidence>
<keyword evidence="2" id="KW-0547">Nucleotide-binding</keyword>
<dbReference type="InterPro" id="IPR027417">
    <property type="entry name" value="P-loop_NTPase"/>
</dbReference>
<evidence type="ECO:0000313" key="7">
    <source>
        <dbReference type="Proteomes" id="UP001362999"/>
    </source>
</evidence>
<dbReference type="SUPFAM" id="SSF52540">
    <property type="entry name" value="P-loop containing nucleoside triphosphate hydrolases"/>
    <property type="match status" value="1"/>
</dbReference>
<dbReference type="Gene3D" id="3.40.50.10810">
    <property type="entry name" value="Tandem AAA-ATPase domain"/>
    <property type="match status" value="1"/>
</dbReference>
<organism evidence="6 7">
    <name type="scientific">Favolaschia claudopus</name>
    <dbReference type="NCBI Taxonomy" id="2862362"/>
    <lineage>
        <taxon>Eukaryota</taxon>
        <taxon>Fungi</taxon>
        <taxon>Dikarya</taxon>
        <taxon>Basidiomycota</taxon>
        <taxon>Agaricomycotina</taxon>
        <taxon>Agaricomycetes</taxon>
        <taxon>Agaricomycetidae</taxon>
        <taxon>Agaricales</taxon>
        <taxon>Marasmiineae</taxon>
        <taxon>Mycenaceae</taxon>
        <taxon>Favolaschia</taxon>
    </lineage>
</organism>
<evidence type="ECO:0000313" key="6">
    <source>
        <dbReference type="EMBL" id="KAK7021537.1"/>
    </source>
</evidence>
<comment type="subcellular location">
    <subcellularLocation>
        <location evidence="1">Nucleus</location>
    </subcellularLocation>
</comment>